<keyword evidence="1" id="KW-0997">Cell inner membrane</keyword>
<evidence type="ECO:0000256" key="1">
    <source>
        <dbReference type="HAMAP-Rule" id="MF_00155"/>
    </source>
</evidence>
<feature type="topological domain" description="Cytoplasmic" evidence="1">
    <location>
        <begin position="1"/>
        <end position="12"/>
    </location>
</feature>
<keyword evidence="1" id="KW-1133">Transmembrane helix</keyword>
<gene>
    <name evidence="1" type="primary">ctaG</name>
    <name evidence="2" type="ORF">KCG45_00570</name>
</gene>
<sequence>MSAANPSIDDKNLRTGGLALLGALAMLGLGYAAVPLYDLFCRVTGFGGTTQIASEADANKAAQAGINREISIRFDASTARDVPWSFRPAQATDTVRIGQRDIASYIARNDDSVAITGTATFNVEPAQAGKYFHKIQCFCFTEQTLQPGQEVNMPVLYYVDPAILEDEFMADVEQITLSYTFHRAKEAVSTDS</sequence>
<dbReference type="Proteomes" id="UP000699975">
    <property type="component" value="Unassembled WGS sequence"/>
</dbReference>
<dbReference type="PANTHER" id="PTHR21320:SF3">
    <property type="entry name" value="CYTOCHROME C OXIDASE ASSEMBLY PROTEIN COX11, MITOCHONDRIAL-RELATED"/>
    <property type="match status" value="1"/>
</dbReference>
<feature type="topological domain" description="Periplasmic" evidence="1">
    <location>
        <begin position="34"/>
        <end position="192"/>
    </location>
</feature>
<evidence type="ECO:0000313" key="2">
    <source>
        <dbReference type="EMBL" id="MBV7264666.1"/>
    </source>
</evidence>
<keyword evidence="1" id="KW-0472">Membrane</keyword>
<dbReference type="Pfam" id="PF04442">
    <property type="entry name" value="CtaG_Cox11"/>
    <property type="match status" value="1"/>
</dbReference>
<keyword evidence="1" id="KW-1003">Cell membrane</keyword>
<dbReference type="EMBL" id="JAGSPB010000001">
    <property type="protein sequence ID" value="MBV7264666.1"/>
    <property type="molecule type" value="Genomic_DNA"/>
</dbReference>
<proteinExistence type="inferred from homology"/>
<keyword evidence="1" id="KW-0812">Transmembrane</keyword>
<keyword evidence="1" id="KW-0186">Copper</keyword>
<keyword evidence="1" id="KW-0735">Signal-anchor</keyword>
<organism evidence="2 3">
    <name type="scientific">Erythrobacter ani</name>
    <dbReference type="NCBI Taxonomy" id="2827235"/>
    <lineage>
        <taxon>Bacteria</taxon>
        <taxon>Pseudomonadati</taxon>
        <taxon>Pseudomonadota</taxon>
        <taxon>Alphaproteobacteria</taxon>
        <taxon>Sphingomonadales</taxon>
        <taxon>Erythrobacteraceae</taxon>
        <taxon>Erythrobacter/Porphyrobacter group</taxon>
        <taxon>Erythrobacter</taxon>
    </lineage>
</organism>
<evidence type="ECO:0000313" key="3">
    <source>
        <dbReference type="Proteomes" id="UP000699975"/>
    </source>
</evidence>
<dbReference type="PIRSF" id="PIRSF005413">
    <property type="entry name" value="COX11"/>
    <property type="match status" value="1"/>
</dbReference>
<accession>A0ABS6SIG9</accession>
<dbReference type="HAMAP" id="MF_00155">
    <property type="entry name" value="CtaG"/>
    <property type="match status" value="1"/>
</dbReference>
<reference evidence="2 3" key="1">
    <citation type="submission" date="2021-04" db="EMBL/GenBank/DDBJ databases">
        <authorList>
            <person name="Pira H."/>
            <person name="Risdian C."/>
            <person name="Wink J."/>
        </authorList>
    </citation>
    <scope>NUCLEOTIDE SEQUENCE [LARGE SCALE GENOMIC DNA]</scope>
    <source>
        <strain evidence="2 3">WH131</strain>
    </source>
</reference>
<comment type="caution">
    <text evidence="2">The sequence shown here is derived from an EMBL/GenBank/DDBJ whole genome shotgun (WGS) entry which is preliminary data.</text>
</comment>
<dbReference type="NCBIfam" id="NF003465">
    <property type="entry name" value="PRK05089.1"/>
    <property type="match status" value="1"/>
</dbReference>
<dbReference type="PANTHER" id="PTHR21320">
    <property type="entry name" value="CYTOCHROME C OXIDASE ASSEMBLY PROTEIN COX11-RELATED"/>
    <property type="match status" value="1"/>
</dbReference>
<comment type="subcellular location">
    <subcellularLocation>
        <location evidence="1">Cell inner membrane</location>
        <topology evidence="1">Single-pass type II membrane protein</topology>
        <orientation evidence="1">Periplasmic side</orientation>
    </subcellularLocation>
</comment>
<keyword evidence="3" id="KW-1185">Reference proteome</keyword>
<comment type="similarity">
    <text evidence="1">Belongs to the COX11/CtaG family.</text>
</comment>
<dbReference type="RefSeq" id="WP_218315219.1">
    <property type="nucleotide sequence ID" value="NZ_JAGSPB010000001.1"/>
</dbReference>
<name>A0ABS6SIG9_9SPHN</name>
<comment type="function">
    <text evidence="1">Exerts its effect at some terminal stage of cytochrome c oxidase synthesis, probably by being involved in the insertion of the copper B into subunit I.</text>
</comment>
<dbReference type="InterPro" id="IPR007533">
    <property type="entry name" value="Cyt_c_oxidase_assmbl_CtaG"/>
</dbReference>
<protein>
    <recommendedName>
        <fullName evidence="1">Cytochrome c oxidase assembly protein CtaG</fullName>
    </recommendedName>
</protein>